<reference evidence="3" key="1">
    <citation type="journal article" date="2019" name="Int. J. Syst. Evol. Microbiol.">
        <title>The Global Catalogue of Microorganisms (GCM) 10K type strain sequencing project: providing services to taxonomists for standard genome sequencing and annotation.</title>
        <authorList>
            <consortium name="The Broad Institute Genomics Platform"/>
            <consortium name="The Broad Institute Genome Sequencing Center for Infectious Disease"/>
            <person name="Wu L."/>
            <person name="Ma J."/>
        </authorList>
    </citation>
    <scope>NUCLEOTIDE SEQUENCE [LARGE SCALE GENOMIC DNA]</scope>
    <source>
        <strain evidence="3">CGMCC 4.7106</strain>
    </source>
</reference>
<evidence type="ECO:0008006" key="4">
    <source>
        <dbReference type="Google" id="ProtNLM"/>
    </source>
</evidence>
<evidence type="ECO:0000313" key="3">
    <source>
        <dbReference type="Proteomes" id="UP001597375"/>
    </source>
</evidence>
<dbReference type="EMBL" id="JBHUIT010000028">
    <property type="protein sequence ID" value="MFD2257438.1"/>
    <property type="molecule type" value="Genomic_DNA"/>
</dbReference>
<organism evidence="2 3">
    <name type="scientific">Luteolibacter algae</name>
    <dbReference type="NCBI Taxonomy" id="454151"/>
    <lineage>
        <taxon>Bacteria</taxon>
        <taxon>Pseudomonadati</taxon>
        <taxon>Verrucomicrobiota</taxon>
        <taxon>Verrucomicrobiia</taxon>
        <taxon>Verrucomicrobiales</taxon>
        <taxon>Verrucomicrobiaceae</taxon>
        <taxon>Luteolibacter</taxon>
    </lineage>
</organism>
<comment type="caution">
    <text evidence="2">The sequence shown here is derived from an EMBL/GenBank/DDBJ whole genome shotgun (WGS) entry which is preliminary data.</text>
</comment>
<proteinExistence type="predicted"/>
<dbReference type="Proteomes" id="UP001597375">
    <property type="component" value="Unassembled WGS sequence"/>
</dbReference>
<protein>
    <recommendedName>
        <fullName evidence="4">DUF4148 domain-containing protein</fullName>
    </recommendedName>
</protein>
<feature type="region of interest" description="Disordered" evidence="1">
    <location>
        <begin position="77"/>
        <end position="111"/>
    </location>
</feature>
<evidence type="ECO:0000256" key="1">
    <source>
        <dbReference type="SAM" id="MobiDB-lite"/>
    </source>
</evidence>
<sequence length="111" mass="12284">MKRLSLFLLFTAIANAGPDCAESEFLAEWKRTRIALERAGYSVNHFARTPFEIARKQQDIRRQIDQRRDSRAGYGAVRIGGMSSAGSSSSSSSKIRKAPPIGKLGASRKLR</sequence>
<accession>A0ABW5D8N7</accession>
<keyword evidence="3" id="KW-1185">Reference proteome</keyword>
<gene>
    <name evidence="2" type="ORF">ACFSSA_12210</name>
</gene>
<dbReference type="RefSeq" id="WP_386820731.1">
    <property type="nucleotide sequence ID" value="NZ_JBHUIT010000028.1"/>
</dbReference>
<feature type="compositionally biased region" description="Low complexity" evidence="1">
    <location>
        <begin position="80"/>
        <end position="93"/>
    </location>
</feature>
<evidence type="ECO:0000313" key="2">
    <source>
        <dbReference type="EMBL" id="MFD2257438.1"/>
    </source>
</evidence>
<name>A0ABW5D8N7_9BACT</name>